<dbReference type="EMBL" id="FSRU01000002">
    <property type="protein sequence ID" value="SIO58344.1"/>
    <property type="molecule type" value="Genomic_DNA"/>
</dbReference>
<protein>
    <submittedName>
        <fullName evidence="1">Uncharacterized protein</fullName>
    </submittedName>
</protein>
<organism evidence="1 2">
    <name type="scientific">Paraburkholderia phenazinium</name>
    <dbReference type="NCBI Taxonomy" id="60549"/>
    <lineage>
        <taxon>Bacteria</taxon>
        <taxon>Pseudomonadati</taxon>
        <taxon>Pseudomonadota</taxon>
        <taxon>Betaproteobacteria</taxon>
        <taxon>Burkholderiales</taxon>
        <taxon>Burkholderiaceae</taxon>
        <taxon>Paraburkholderia</taxon>
    </lineage>
</organism>
<accession>A0A1N6KP93</accession>
<reference evidence="1 2" key="1">
    <citation type="submission" date="2016-11" db="EMBL/GenBank/DDBJ databases">
        <authorList>
            <person name="Jaros S."/>
            <person name="Januszkiewicz K."/>
            <person name="Wedrychowicz H."/>
        </authorList>
    </citation>
    <scope>NUCLEOTIDE SEQUENCE [LARGE SCALE GENOMIC DNA]</scope>
    <source>
        <strain evidence="1 2">GAS95</strain>
    </source>
</reference>
<name>A0A1N6KP93_9BURK</name>
<proteinExistence type="predicted"/>
<dbReference type="Proteomes" id="UP000185151">
    <property type="component" value="Unassembled WGS sequence"/>
</dbReference>
<dbReference type="AlphaFoldDB" id="A0A1N6KP93"/>
<gene>
    <name evidence="1" type="ORF">SAMN05444165_4110</name>
</gene>
<dbReference type="OrthoDB" id="9099522at2"/>
<evidence type="ECO:0000313" key="1">
    <source>
        <dbReference type="EMBL" id="SIO58344.1"/>
    </source>
</evidence>
<evidence type="ECO:0000313" key="2">
    <source>
        <dbReference type="Proteomes" id="UP000185151"/>
    </source>
</evidence>
<dbReference type="RefSeq" id="WP_083640526.1">
    <property type="nucleotide sequence ID" value="NZ_FSRU01000002.1"/>
</dbReference>
<keyword evidence="2" id="KW-1185">Reference proteome</keyword>
<sequence length="103" mass="12105">MQLTVQIPVLVAEIYGKYKNRITYTTRLQPILTSVSAIRRVEGDDVAIEVDAFIPEQYRNQIDGSHTKWISPEMRRCVCYIDDNRKTLRDFIESGEQERQIRD</sequence>